<organism evidence="2 3">
    <name type="scientific">Strongyloides papillosus</name>
    <name type="common">Intestinal threadworm</name>
    <dbReference type="NCBI Taxonomy" id="174720"/>
    <lineage>
        <taxon>Eukaryota</taxon>
        <taxon>Metazoa</taxon>
        <taxon>Ecdysozoa</taxon>
        <taxon>Nematoda</taxon>
        <taxon>Chromadorea</taxon>
        <taxon>Rhabditida</taxon>
        <taxon>Tylenchina</taxon>
        <taxon>Panagrolaimomorpha</taxon>
        <taxon>Strongyloidoidea</taxon>
        <taxon>Strongyloididae</taxon>
        <taxon>Strongyloides</taxon>
    </lineage>
</organism>
<dbReference type="WBParaSite" id="SPAL_0000677100.1">
    <property type="protein sequence ID" value="SPAL_0000677100.1"/>
    <property type="gene ID" value="SPAL_0000677100"/>
</dbReference>
<proteinExistence type="predicted"/>
<feature type="transmembrane region" description="Helical" evidence="1">
    <location>
        <begin position="40"/>
        <end position="57"/>
    </location>
</feature>
<keyword evidence="1" id="KW-1133">Transmembrane helix</keyword>
<sequence>MSFSLVHNILIIQFQGKKKQETSRVYRAFMHIHLYYIQKYYMYPFFCYIQLIYKMIINTKALIVNYKIMLSTLL</sequence>
<evidence type="ECO:0000256" key="1">
    <source>
        <dbReference type="SAM" id="Phobius"/>
    </source>
</evidence>
<keyword evidence="1" id="KW-0472">Membrane</keyword>
<dbReference type="Proteomes" id="UP000046392">
    <property type="component" value="Unplaced"/>
</dbReference>
<reference evidence="3" key="1">
    <citation type="submission" date="2017-02" db="UniProtKB">
        <authorList>
            <consortium name="WormBaseParasite"/>
        </authorList>
    </citation>
    <scope>IDENTIFICATION</scope>
</reference>
<keyword evidence="1" id="KW-0812">Transmembrane</keyword>
<dbReference type="AlphaFoldDB" id="A0A0N5BLH5"/>
<evidence type="ECO:0000313" key="3">
    <source>
        <dbReference type="WBParaSite" id="SPAL_0000677100.1"/>
    </source>
</evidence>
<accession>A0A0N5BLH5</accession>
<name>A0A0N5BLH5_STREA</name>
<protein>
    <submittedName>
        <fullName evidence="3">Ovule protein</fullName>
    </submittedName>
</protein>
<evidence type="ECO:0000313" key="2">
    <source>
        <dbReference type="Proteomes" id="UP000046392"/>
    </source>
</evidence>
<keyword evidence="2" id="KW-1185">Reference proteome</keyword>